<accession>A0AA35RCR4</accession>
<dbReference type="EMBL" id="CASHTH010000919">
    <property type="protein sequence ID" value="CAI8009075.1"/>
    <property type="molecule type" value="Genomic_DNA"/>
</dbReference>
<keyword evidence="1 3" id="KW-0479">Metal-binding</keyword>
<dbReference type="PROSITE" id="PS00126">
    <property type="entry name" value="PDEASE_I_1"/>
    <property type="match status" value="1"/>
</dbReference>
<dbReference type="InterPro" id="IPR002073">
    <property type="entry name" value="PDEase_catalytic_dom"/>
</dbReference>
<dbReference type="AlphaFoldDB" id="A0AA35RCR4"/>
<evidence type="ECO:0000313" key="6">
    <source>
        <dbReference type="Proteomes" id="UP001174909"/>
    </source>
</evidence>
<dbReference type="InterPro" id="IPR036971">
    <property type="entry name" value="PDEase_catalytic_dom_sf"/>
</dbReference>
<dbReference type="PANTHER" id="PTHR11347">
    <property type="entry name" value="CYCLIC NUCLEOTIDE PHOSPHODIESTERASE"/>
    <property type="match status" value="1"/>
</dbReference>
<evidence type="ECO:0000256" key="3">
    <source>
        <dbReference type="PIRSR" id="PIRSR623088-3"/>
    </source>
</evidence>
<evidence type="ECO:0000259" key="4">
    <source>
        <dbReference type="PROSITE" id="PS51845"/>
    </source>
</evidence>
<feature type="binding site" evidence="3">
    <location>
        <position position="41"/>
    </location>
    <ligand>
        <name>Zn(2+)</name>
        <dbReference type="ChEBI" id="CHEBI:29105"/>
        <label>1</label>
    </ligand>
</feature>
<protein>
    <submittedName>
        <fullName evidence="5">High affinity cAMP-specific and IBMX-insensitive 3',5'-cyclic phosphodiesterase 8A</fullName>
    </submittedName>
</protein>
<keyword evidence="2" id="KW-0378">Hydrolase</keyword>
<sequence>MQSLNCVCLRKREELLISKHFREMLDQAEIAAICISAVVHDLDHPGFTNPFLCNSRAQLALLYNDKSVLENHHVSLAFRLTEDSENATANIFQSLDGATYREMRVSIIDMVLATDMSQHFEHLTKFNALMAQDTEAPGQGSAVSLTKEGQEARQVLKRILVKCADISNPLRPMHLCREWAERIAKEYFSQTDEEKSRDLPVVFPDFDRETCIIPNTQTKFIDFFITGLFEAWDNYCSVPELLEQLSSNYEIWKSEAESPTPSEDDEH</sequence>
<dbReference type="Pfam" id="PF00233">
    <property type="entry name" value="PDEase_I"/>
    <property type="match status" value="1"/>
</dbReference>
<dbReference type="Gene3D" id="1.10.1300.10">
    <property type="entry name" value="3'5'-cyclic nucleotide phosphodiesterase, catalytic domain"/>
    <property type="match status" value="1"/>
</dbReference>
<name>A0AA35RCR4_GEOBA</name>
<comment type="caution">
    <text evidence="5">The sequence shown here is derived from an EMBL/GenBank/DDBJ whole genome shotgun (WGS) entry which is preliminary data.</text>
</comment>
<dbReference type="Proteomes" id="UP001174909">
    <property type="component" value="Unassembled WGS sequence"/>
</dbReference>
<proteinExistence type="predicted"/>
<dbReference type="GO" id="GO:0007165">
    <property type="term" value="P:signal transduction"/>
    <property type="evidence" value="ECO:0007669"/>
    <property type="project" value="InterPro"/>
</dbReference>
<dbReference type="InterPro" id="IPR023174">
    <property type="entry name" value="PDEase_CS"/>
</dbReference>
<dbReference type="InterPro" id="IPR023088">
    <property type="entry name" value="PDEase"/>
</dbReference>
<dbReference type="GO" id="GO:0046872">
    <property type="term" value="F:metal ion binding"/>
    <property type="evidence" value="ECO:0007669"/>
    <property type="project" value="UniProtKB-KW"/>
</dbReference>
<gene>
    <name evidence="5" type="ORF">GBAR_LOCUS6143</name>
</gene>
<keyword evidence="6" id="KW-1185">Reference proteome</keyword>
<feature type="binding site" evidence="3">
    <location>
        <position position="41"/>
    </location>
    <ligand>
        <name>Zn(2+)</name>
        <dbReference type="ChEBI" id="CHEBI:29105"/>
        <label>2</label>
    </ligand>
</feature>
<reference evidence="5" key="1">
    <citation type="submission" date="2023-03" db="EMBL/GenBank/DDBJ databases">
        <authorList>
            <person name="Steffen K."/>
            <person name="Cardenas P."/>
        </authorList>
    </citation>
    <scope>NUCLEOTIDE SEQUENCE</scope>
</reference>
<dbReference type="PRINTS" id="PR00387">
    <property type="entry name" value="PDIESTERASE1"/>
</dbReference>
<evidence type="ECO:0000313" key="5">
    <source>
        <dbReference type="EMBL" id="CAI8009075.1"/>
    </source>
</evidence>
<dbReference type="SUPFAM" id="SSF109604">
    <property type="entry name" value="HD-domain/PDEase-like"/>
    <property type="match status" value="1"/>
</dbReference>
<feature type="binding site" evidence="3">
    <location>
        <position position="40"/>
    </location>
    <ligand>
        <name>Zn(2+)</name>
        <dbReference type="ChEBI" id="CHEBI:29105"/>
        <label>1</label>
    </ligand>
</feature>
<organism evidence="5 6">
    <name type="scientific">Geodia barretti</name>
    <name type="common">Barrett's horny sponge</name>
    <dbReference type="NCBI Taxonomy" id="519541"/>
    <lineage>
        <taxon>Eukaryota</taxon>
        <taxon>Metazoa</taxon>
        <taxon>Porifera</taxon>
        <taxon>Demospongiae</taxon>
        <taxon>Heteroscleromorpha</taxon>
        <taxon>Tetractinellida</taxon>
        <taxon>Astrophorina</taxon>
        <taxon>Geodiidae</taxon>
        <taxon>Geodia</taxon>
    </lineage>
</organism>
<dbReference type="GO" id="GO:0004114">
    <property type="term" value="F:3',5'-cyclic-nucleotide phosphodiesterase activity"/>
    <property type="evidence" value="ECO:0007669"/>
    <property type="project" value="InterPro"/>
</dbReference>
<dbReference type="PROSITE" id="PS51845">
    <property type="entry name" value="PDEASE_I_2"/>
    <property type="match status" value="1"/>
</dbReference>
<feature type="binding site" evidence="3">
    <location>
        <position position="165"/>
    </location>
    <ligand>
        <name>Zn(2+)</name>
        <dbReference type="ChEBI" id="CHEBI:29105"/>
        <label>1</label>
    </ligand>
</feature>
<evidence type="ECO:0000256" key="1">
    <source>
        <dbReference type="ARBA" id="ARBA00022723"/>
    </source>
</evidence>
<evidence type="ECO:0000256" key="2">
    <source>
        <dbReference type="ARBA" id="ARBA00022801"/>
    </source>
</evidence>
<feature type="domain" description="PDEase" evidence="4">
    <location>
        <begin position="1"/>
        <end position="259"/>
    </location>
</feature>